<feature type="transmembrane region" description="Helical" evidence="2">
    <location>
        <begin position="174"/>
        <end position="195"/>
    </location>
</feature>
<feature type="compositionally biased region" description="Low complexity" evidence="1">
    <location>
        <begin position="150"/>
        <end position="159"/>
    </location>
</feature>
<reference evidence="3 4" key="1">
    <citation type="submission" date="2016-11" db="EMBL/GenBank/DDBJ databases">
        <authorList>
            <person name="Jaros S."/>
            <person name="Januszkiewicz K."/>
            <person name="Wedrychowicz H."/>
        </authorList>
    </citation>
    <scope>NUCLEOTIDE SEQUENCE [LARGE SCALE GENOMIC DNA]</scope>
    <source>
        <strain evidence="3 4">CGMCC 4.5723</strain>
    </source>
</reference>
<evidence type="ECO:0000313" key="4">
    <source>
        <dbReference type="Proteomes" id="UP000184452"/>
    </source>
</evidence>
<accession>A0A1M6PEA0</accession>
<gene>
    <name evidence="3" type="ORF">SAMN05421803_11343</name>
</gene>
<dbReference type="AlphaFoldDB" id="A0A1M6PEA0"/>
<evidence type="ECO:0000313" key="3">
    <source>
        <dbReference type="EMBL" id="SHK06241.1"/>
    </source>
</evidence>
<feature type="compositionally biased region" description="Gly residues" evidence="1">
    <location>
        <begin position="290"/>
        <end position="320"/>
    </location>
</feature>
<feature type="region of interest" description="Disordered" evidence="1">
    <location>
        <begin position="1"/>
        <end position="21"/>
    </location>
</feature>
<feature type="region of interest" description="Disordered" evidence="1">
    <location>
        <begin position="144"/>
        <end position="171"/>
    </location>
</feature>
<protein>
    <submittedName>
        <fullName evidence="3">Uncharacterized protein</fullName>
    </submittedName>
</protein>
<dbReference type="OrthoDB" id="3481735at2"/>
<proteinExistence type="predicted"/>
<organism evidence="3 4">
    <name type="scientific">Nocardiopsis flavescens</name>
    <dbReference type="NCBI Taxonomy" id="758803"/>
    <lineage>
        <taxon>Bacteria</taxon>
        <taxon>Bacillati</taxon>
        <taxon>Actinomycetota</taxon>
        <taxon>Actinomycetes</taxon>
        <taxon>Streptosporangiales</taxon>
        <taxon>Nocardiopsidaceae</taxon>
        <taxon>Nocardiopsis</taxon>
    </lineage>
</organism>
<dbReference type="RefSeq" id="WP_073380948.1">
    <property type="nucleotide sequence ID" value="NZ_FQZK01000013.1"/>
</dbReference>
<keyword evidence="2" id="KW-1133">Transmembrane helix</keyword>
<evidence type="ECO:0000256" key="1">
    <source>
        <dbReference type="SAM" id="MobiDB-lite"/>
    </source>
</evidence>
<dbReference type="Proteomes" id="UP000184452">
    <property type="component" value="Unassembled WGS sequence"/>
</dbReference>
<feature type="region of interest" description="Disordered" evidence="1">
    <location>
        <begin position="84"/>
        <end position="130"/>
    </location>
</feature>
<feature type="compositionally biased region" description="Low complexity" evidence="1">
    <location>
        <begin position="273"/>
        <end position="289"/>
    </location>
</feature>
<feature type="compositionally biased region" description="Low complexity" evidence="1">
    <location>
        <begin position="321"/>
        <end position="330"/>
    </location>
</feature>
<keyword evidence="4" id="KW-1185">Reference proteome</keyword>
<feature type="region of interest" description="Disordered" evidence="1">
    <location>
        <begin position="209"/>
        <end position="330"/>
    </location>
</feature>
<dbReference type="STRING" id="758803.SAMN05421803_11343"/>
<sequence length="330" mass="32229">MGRTEHDDGRGGGEDGDGEKKRVELSVSQVAGAGAATLAAATAASYLNVYGTVVGAAVMAALSTLASPFLQQLFSRGGDQARQFAGKAAGRAGPTGTGSRRVGAHPLDPPGTGPVPGLAPTGPLPGLPEDLDATRTMALPVLGPGEAADRLAGADGGARPARDRGREGPARRGWRAYAVTAAAVFALVMLVILLFELFTGRSLTAWTQGQEEHTSPTLLGGTSAPPAQEEDGTGDAPADTGPDGLGEDGTGEGTREPEDGTTDPATPDPGTGPPAVDDGATDPAPPGEEGTTGPGEGPADPGTGGEDPGGTGGAPPGGGTQDTAPEAPAG</sequence>
<keyword evidence="2" id="KW-0812">Transmembrane</keyword>
<keyword evidence="2" id="KW-0472">Membrane</keyword>
<evidence type="ECO:0000256" key="2">
    <source>
        <dbReference type="SAM" id="Phobius"/>
    </source>
</evidence>
<dbReference type="EMBL" id="FQZK01000013">
    <property type="protein sequence ID" value="SHK06241.1"/>
    <property type="molecule type" value="Genomic_DNA"/>
</dbReference>
<name>A0A1M6PEA0_9ACTN</name>
<feature type="compositionally biased region" description="Basic and acidic residues" evidence="1">
    <location>
        <begin position="160"/>
        <end position="170"/>
    </location>
</feature>